<evidence type="ECO:0000313" key="5">
    <source>
        <dbReference type="EMBL" id="MCP2260520.1"/>
    </source>
</evidence>
<evidence type="ECO:0000256" key="1">
    <source>
        <dbReference type="ARBA" id="ARBA00010088"/>
    </source>
</evidence>
<evidence type="ECO:0000256" key="2">
    <source>
        <dbReference type="ARBA" id="ARBA00022801"/>
    </source>
</evidence>
<keyword evidence="6" id="KW-1185">Reference proteome</keyword>
<dbReference type="SUPFAM" id="SSF53474">
    <property type="entry name" value="alpha/beta-Hydrolases"/>
    <property type="match status" value="1"/>
</dbReference>
<dbReference type="PANTHER" id="PTHR43248:SF30">
    <property type="entry name" value="AB HYDROLASE-1 DOMAIN-CONTAINING PROTEIN"/>
    <property type="match status" value="1"/>
</dbReference>
<proteinExistence type="inferred from homology"/>
<dbReference type="InterPro" id="IPR029058">
    <property type="entry name" value="AB_hydrolase_fold"/>
</dbReference>
<dbReference type="Gene3D" id="3.40.50.1820">
    <property type="entry name" value="alpha/beta hydrolase"/>
    <property type="match status" value="1"/>
</dbReference>
<dbReference type="GO" id="GO:0016787">
    <property type="term" value="F:hydrolase activity"/>
    <property type="evidence" value="ECO:0007669"/>
    <property type="project" value="UniProtKB-KW"/>
</dbReference>
<feature type="region of interest" description="Disordered" evidence="3">
    <location>
        <begin position="1"/>
        <end position="23"/>
    </location>
</feature>
<dbReference type="Pfam" id="PF00561">
    <property type="entry name" value="Abhydrolase_1"/>
    <property type="match status" value="1"/>
</dbReference>
<dbReference type="Proteomes" id="UP001205311">
    <property type="component" value="Unassembled WGS sequence"/>
</dbReference>
<dbReference type="RefSeq" id="WP_253671372.1">
    <property type="nucleotide sequence ID" value="NZ_JAMTCP010000028.1"/>
</dbReference>
<name>A0ABT1HYG1_STRSD</name>
<keyword evidence="2 5" id="KW-0378">Hydrolase</keyword>
<dbReference type="PANTHER" id="PTHR43248">
    <property type="entry name" value="2-SUCCINYL-6-HYDROXY-2,4-CYCLOHEXADIENE-1-CARBOXYLATE SYNTHASE"/>
    <property type="match status" value="1"/>
</dbReference>
<dbReference type="InterPro" id="IPR051601">
    <property type="entry name" value="Serine_prot/Carboxylest_S33"/>
</dbReference>
<reference evidence="5 6" key="1">
    <citation type="submission" date="2022-06" db="EMBL/GenBank/DDBJ databases">
        <title>Genomic Encyclopedia of Archaeal and Bacterial Type Strains, Phase II (KMG-II): from individual species to whole genera.</title>
        <authorList>
            <person name="Goeker M."/>
        </authorList>
    </citation>
    <scope>NUCLEOTIDE SEQUENCE [LARGE SCALE GENOMIC DNA]</scope>
    <source>
        <strain evidence="5 6">DSM 40477</strain>
    </source>
</reference>
<accession>A0ABT1HYG1</accession>
<sequence length="508" mass="54344">MAFEGQHRVEPIPARARRTPSPRWRAATVTALALAASAVMVTPAAAHTTGAGEEPLRWERCANTDERNPVRCARVAAPVDWSVPRAGDTVDLLVARLPATSPERRVGTLFFNPGGPGGASGTMITNPAVASAYFPEELRERFDIVGVDPRGVGGSRFLRCDSPVNDPEPTRFPGDVPGAVRLAAANARFGVSCLRGTGPLAAHLDTGSVARDMDLVRARLGEERISFLGISYGTMLAQSYAELFPRRVRALVLDGVVDRSLGWRQMTEDGAAATEEGFAQFVAWCERTETCAVRGRDPRALMRAVLDRADRAPIPADGRTANAEEIASAVSGWLGDPSALPLLARGLREAADSNDATTLVRGSLATTGPWYAAYRAIICQDVPVPPHAVAELPSAAERARRLGPTLRGASEFWGVASGCVGWPVPSRWQPHGWRVPTDFPPALLLAGAHDVSTPAHWAENVHRRIPNSRLLRWDGFGHSAWGVADPEAARAMAAGVRHLVDPTTPAAR</sequence>
<comment type="caution">
    <text evidence="5">The sequence shown here is derived from an EMBL/GenBank/DDBJ whole genome shotgun (WGS) entry which is preliminary data.</text>
</comment>
<dbReference type="EMBL" id="JAMTCP010000028">
    <property type="protein sequence ID" value="MCP2260520.1"/>
    <property type="molecule type" value="Genomic_DNA"/>
</dbReference>
<comment type="similarity">
    <text evidence="1">Belongs to the peptidase S33 family.</text>
</comment>
<evidence type="ECO:0000313" key="6">
    <source>
        <dbReference type="Proteomes" id="UP001205311"/>
    </source>
</evidence>
<protein>
    <submittedName>
        <fullName evidence="5">Alpha/beta hydrolase fold</fullName>
    </submittedName>
</protein>
<dbReference type="InterPro" id="IPR000073">
    <property type="entry name" value="AB_hydrolase_1"/>
</dbReference>
<evidence type="ECO:0000256" key="3">
    <source>
        <dbReference type="SAM" id="MobiDB-lite"/>
    </source>
</evidence>
<evidence type="ECO:0000259" key="4">
    <source>
        <dbReference type="Pfam" id="PF00561"/>
    </source>
</evidence>
<gene>
    <name evidence="5" type="ORF">LX15_004238</name>
</gene>
<organism evidence="5 6">
    <name type="scientific">Streptoalloteichus tenebrarius (strain ATCC 17920 / DSM 40477 / JCM 4838 / CBS 697.72 / NBRC 16177 / NCIMB 11028 / NRRL B-12390 / A12253. 1 / ISP 5477)</name>
    <name type="common">Streptomyces tenebrarius</name>
    <dbReference type="NCBI Taxonomy" id="1933"/>
    <lineage>
        <taxon>Bacteria</taxon>
        <taxon>Bacillati</taxon>
        <taxon>Actinomycetota</taxon>
        <taxon>Actinomycetes</taxon>
        <taxon>Pseudonocardiales</taxon>
        <taxon>Pseudonocardiaceae</taxon>
        <taxon>Streptoalloteichus</taxon>
    </lineage>
</organism>
<feature type="compositionally biased region" description="Basic and acidic residues" evidence="3">
    <location>
        <begin position="1"/>
        <end position="10"/>
    </location>
</feature>
<feature type="domain" description="AB hydrolase-1" evidence="4">
    <location>
        <begin position="108"/>
        <end position="480"/>
    </location>
</feature>